<dbReference type="InterPro" id="IPR033370">
    <property type="entry name" value="COG1"/>
</dbReference>
<keyword evidence="5" id="KW-0653">Protein transport</keyword>
<reference evidence="8" key="1">
    <citation type="submission" date="2021-06" db="EMBL/GenBank/DDBJ databases">
        <authorList>
            <person name="Kallberg Y."/>
            <person name="Tangrot J."/>
            <person name="Rosling A."/>
        </authorList>
    </citation>
    <scope>NUCLEOTIDE SEQUENCE</scope>
    <source>
        <strain evidence="8">IA702</strain>
    </source>
</reference>
<organism evidence="8 9">
    <name type="scientific">Paraglomus occultum</name>
    <dbReference type="NCBI Taxonomy" id="144539"/>
    <lineage>
        <taxon>Eukaryota</taxon>
        <taxon>Fungi</taxon>
        <taxon>Fungi incertae sedis</taxon>
        <taxon>Mucoromycota</taxon>
        <taxon>Glomeromycotina</taxon>
        <taxon>Glomeromycetes</taxon>
        <taxon>Paraglomerales</taxon>
        <taxon>Paraglomeraceae</taxon>
        <taxon>Paraglomus</taxon>
    </lineage>
</organism>
<keyword evidence="9" id="KW-1185">Reference proteome</keyword>
<name>A0A9N8Z6Q3_9GLOM</name>
<accession>A0A9N8Z6Q3</accession>
<dbReference type="AlphaFoldDB" id="A0A9N8Z6Q3"/>
<keyword evidence="6" id="KW-0333">Golgi apparatus</keyword>
<dbReference type="EMBL" id="CAJVPJ010000062">
    <property type="protein sequence ID" value="CAG8469446.1"/>
    <property type="molecule type" value="Genomic_DNA"/>
</dbReference>
<evidence type="ECO:0000256" key="5">
    <source>
        <dbReference type="ARBA" id="ARBA00022927"/>
    </source>
</evidence>
<keyword evidence="4" id="KW-0813">Transport</keyword>
<evidence type="ECO:0000256" key="4">
    <source>
        <dbReference type="ARBA" id="ARBA00022448"/>
    </source>
</evidence>
<sequence>MSVTSPHFSVDLSTATNADELFVRYSIPELRLLEKKTRTDIGNKKQELRLMVGERYRDLIDAADSIVNMRQCSLSIEEKLLQMQNSCDVKTLKQDVSVQLQDEKKGTNDDKKYHLYSTAAQIKLLVDVPEQIWRSLESHKYLNASRLYLIAKRVYKNLQVHNESMPFSIPTSFPVVQRQWDAVSHFKTQILQKATLFLKTIDQSEQSLAETLCAIMLLDDVTMKDVFRMFLDMRTSGLSQLFENKGNLPLSECLKDIIFLIRSTVVQVGLVFNNVGNEKSLFEIYLTQLQQGFTIHTDNLKSPYSAMSPRESKTSLTRLYSASTNIHLLIRYLPESIQTLTPFLHMTGPRGQLSQDDVRLRMNLWIDHVIDEFEGGKLGLQLANVKSARELNNLRGSLWDVLRHDESAALDDTRLSDKGRVSRTTSLGFVLTIPKSTWSWNVACNIALNKNFSIWRDLFRKGFNNRFQEIANMLLEDLSNQPKTFLYDKLKNLEDLSNEEHDLEKFVWKHKDALFASNRSISHDFKGKIHYLVSAETTIVRDATQAFDKSLMRLLDDFEPIFSIVKRNKNVDVYEDKDNYGILFDATKDVESLVTFFQEALAKAVITYRDQLMSLMESTTANTVELTNVKRRLFGRIARAIALNSTQLEIALNQSQHEMAGSYFTLQKLTYLNPKLSELRESLMEVYISSHDQWIVQVVHAAEKTINEMLQNTMWDVPGVITLVWEDVLLKTDSSEVIKLPAQPTSTVAHCLFKICQEINKAGSPTIDKVVLKNLLMSISTTIFTCYSAFVSSPSFAKVSEKGSVQMLFDIKFLTKVFEGCWLASDGLGYDTDDASHTANKHDEEMKMQRERYNLVVNNVLTTIKGKIDPIDLAVFEPLLNKNIDRHYSRSIILLGLILQLNPRVADISRRKATGIQDYHNIFTVAPQAARFTLLPISHKRKEGRKITIDY</sequence>
<evidence type="ECO:0000313" key="8">
    <source>
        <dbReference type="EMBL" id="CAG8469446.1"/>
    </source>
</evidence>
<evidence type="ECO:0000256" key="6">
    <source>
        <dbReference type="ARBA" id="ARBA00023034"/>
    </source>
</evidence>
<dbReference type="Proteomes" id="UP000789572">
    <property type="component" value="Unassembled WGS sequence"/>
</dbReference>
<evidence type="ECO:0000256" key="7">
    <source>
        <dbReference type="ARBA" id="ARBA00023136"/>
    </source>
</evidence>
<comment type="caution">
    <text evidence="8">The sequence shown here is derived from an EMBL/GenBank/DDBJ whole genome shotgun (WGS) entry which is preliminary data.</text>
</comment>
<comment type="subcellular location">
    <subcellularLocation>
        <location evidence="1">Golgi apparatus membrane</location>
        <topology evidence="1">Peripheral membrane protein</topology>
    </subcellularLocation>
</comment>
<dbReference type="OrthoDB" id="46189at2759"/>
<dbReference type="PANTHER" id="PTHR31658">
    <property type="entry name" value="CONSERVED OLIGOMERIC GOLGI COMPLEX SUBUNIT 1"/>
    <property type="match status" value="1"/>
</dbReference>
<dbReference type="GO" id="GO:0017119">
    <property type="term" value="C:Golgi transport complex"/>
    <property type="evidence" value="ECO:0007669"/>
    <property type="project" value="InterPro"/>
</dbReference>
<dbReference type="GO" id="GO:0015031">
    <property type="term" value="P:protein transport"/>
    <property type="evidence" value="ECO:0007669"/>
    <property type="project" value="UniProtKB-KW"/>
</dbReference>
<proteinExistence type="inferred from homology"/>
<dbReference type="PANTHER" id="PTHR31658:SF0">
    <property type="entry name" value="CONSERVED OLIGOMERIC GOLGI COMPLEX SUBUNIT 1"/>
    <property type="match status" value="1"/>
</dbReference>
<protein>
    <recommendedName>
        <fullName evidence="3">Conserved oligomeric Golgi complex subunit 1</fullName>
    </recommendedName>
</protein>
<dbReference type="Pfam" id="PF08700">
    <property type="entry name" value="VPS51_Exo84_N"/>
    <property type="match status" value="1"/>
</dbReference>
<evidence type="ECO:0000313" key="9">
    <source>
        <dbReference type="Proteomes" id="UP000789572"/>
    </source>
</evidence>
<gene>
    <name evidence="8" type="ORF">POCULU_LOCUS965</name>
</gene>
<evidence type="ECO:0000256" key="1">
    <source>
        <dbReference type="ARBA" id="ARBA00004395"/>
    </source>
</evidence>
<dbReference type="GO" id="GO:0006891">
    <property type="term" value="P:intra-Golgi vesicle-mediated transport"/>
    <property type="evidence" value="ECO:0007669"/>
    <property type="project" value="InterPro"/>
</dbReference>
<keyword evidence="7" id="KW-0472">Membrane</keyword>
<evidence type="ECO:0000256" key="2">
    <source>
        <dbReference type="ARBA" id="ARBA00006653"/>
    </source>
</evidence>
<comment type="similarity">
    <text evidence="2">Belongs to the COG1 family.</text>
</comment>
<dbReference type="GO" id="GO:0000139">
    <property type="term" value="C:Golgi membrane"/>
    <property type="evidence" value="ECO:0007669"/>
    <property type="project" value="UniProtKB-SubCell"/>
</dbReference>
<evidence type="ECO:0000256" key="3">
    <source>
        <dbReference type="ARBA" id="ARBA00020978"/>
    </source>
</evidence>